<dbReference type="Pfam" id="PF17921">
    <property type="entry name" value="Integrase_H2C2"/>
    <property type="match status" value="1"/>
</dbReference>
<dbReference type="Pfam" id="PF00665">
    <property type="entry name" value="rve"/>
    <property type="match status" value="1"/>
</dbReference>
<feature type="compositionally biased region" description="Polar residues" evidence="3">
    <location>
        <begin position="386"/>
        <end position="396"/>
    </location>
</feature>
<dbReference type="InterPro" id="IPR050951">
    <property type="entry name" value="Retrovirus_Pol_polyprotein"/>
</dbReference>
<dbReference type="Gene3D" id="3.30.420.10">
    <property type="entry name" value="Ribonuclease H-like superfamily/Ribonuclease H"/>
    <property type="match status" value="1"/>
</dbReference>
<protein>
    <recommendedName>
        <fullName evidence="1">RNA-directed DNA polymerase</fullName>
        <ecNumber evidence="1">2.7.7.49</ecNumber>
    </recommendedName>
</protein>
<proteinExistence type="predicted"/>
<name>A0ABR3IN79_LOXSC</name>
<evidence type="ECO:0000256" key="2">
    <source>
        <dbReference type="SAM" id="Coils"/>
    </source>
</evidence>
<evidence type="ECO:0000259" key="4">
    <source>
        <dbReference type="PROSITE" id="PS50994"/>
    </source>
</evidence>
<dbReference type="PANTHER" id="PTHR37984:SF5">
    <property type="entry name" value="PROTEIN NYNRIN-LIKE"/>
    <property type="match status" value="1"/>
</dbReference>
<dbReference type="Proteomes" id="UP001549920">
    <property type="component" value="Unassembled WGS sequence"/>
</dbReference>
<reference evidence="5 6" key="1">
    <citation type="submission" date="2024-06" db="EMBL/GenBank/DDBJ databases">
        <title>A chromosome-level genome assembly of beet webworm, Loxostege sticticalis.</title>
        <authorList>
            <person name="Zhang Y."/>
        </authorList>
    </citation>
    <scope>NUCLEOTIDE SEQUENCE [LARGE SCALE GENOMIC DNA]</scope>
    <source>
        <strain evidence="5">AQ026</strain>
        <tissue evidence="5">Whole body</tissue>
    </source>
</reference>
<feature type="compositionally biased region" description="Basic and acidic residues" evidence="3">
    <location>
        <begin position="373"/>
        <end position="383"/>
    </location>
</feature>
<feature type="domain" description="Integrase catalytic" evidence="4">
    <location>
        <begin position="123"/>
        <end position="281"/>
    </location>
</feature>
<dbReference type="PROSITE" id="PS50994">
    <property type="entry name" value="INTEGRASE"/>
    <property type="match status" value="1"/>
</dbReference>
<evidence type="ECO:0000256" key="3">
    <source>
        <dbReference type="SAM" id="MobiDB-lite"/>
    </source>
</evidence>
<gene>
    <name evidence="5" type="ORF">ABMA27_000365</name>
</gene>
<keyword evidence="2" id="KW-0175">Coiled coil</keyword>
<keyword evidence="6" id="KW-1185">Reference proteome</keyword>
<evidence type="ECO:0000313" key="5">
    <source>
        <dbReference type="EMBL" id="KAL0902511.1"/>
    </source>
</evidence>
<sequence>MIVTVNTLQNQIKLAQQSDDGLKAVCEVLKHGSFSDYWLDNGVLYKGESKQLVIPKSLEKEIIKQVHSKGHFSMKKMKEIIKQDYYIQDLDKKLQEFVVSCIPCLLATKKAGKQEGYLNPIDKEGTPLHTLHIDHLGPMTDTKKLYNHILTIVDGFTKFTWIFPTKSTTSKETVDKLKIHQQHYGNPVRIISDRGTAFTGGEFQEYCKEENIQHVTITTGVPRGNGQVERLHRTIIAVLTKLCLENPSLWYRHVSRVQRAINSTYQRSINTTPFHLMVGISMRCKEDLQILELLKQEEIDQYEENREEIRIKAKQQILQVQDENKKTYNEKRKPSTQYKEGDLVAIKRTQFGTGMKLKPKYLGPYRVSKVKRNDRYDVEKLESATEGPNKTSSSADQMKPWPQ</sequence>
<dbReference type="SUPFAM" id="SSF53098">
    <property type="entry name" value="Ribonuclease H-like"/>
    <property type="match status" value="1"/>
</dbReference>
<accession>A0ABR3IN79</accession>
<dbReference type="PANTHER" id="PTHR37984">
    <property type="entry name" value="PROTEIN CBG26694"/>
    <property type="match status" value="1"/>
</dbReference>
<dbReference type="InterPro" id="IPR041588">
    <property type="entry name" value="Integrase_H2C2"/>
</dbReference>
<comment type="caution">
    <text evidence="5">The sequence shown here is derived from an EMBL/GenBank/DDBJ whole genome shotgun (WGS) entry which is preliminary data.</text>
</comment>
<dbReference type="InterPro" id="IPR001584">
    <property type="entry name" value="Integrase_cat-core"/>
</dbReference>
<dbReference type="EMBL" id="JBEUOH010000001">
    <property type="protein sequence ID" value="KAL0902511.1"/>
    <property type="molecule type" value="Genomic_DNA"/>
</dbReference>
<feature type="region of interest" description="Disordered" evidence="3">
    <location>
        <begin position="373"/>
        <end position="403"/>
    </location>
</feature>
<dbReference type="InterPro" id="IPR012337">
    <property type="entry name" value="RNaseH-like_sf"/>
</dbReference>
<evidence type="ECO:0000313" key="6">
    <source>
        <dbReference type="Proteomes" id="UP001549920"/>
    </source>
</evidence>
<dbReference type="InterPro" id="IPR036397">
    <property type="entry name" value="RNaseH_sf"/>
</dbReference>
<evidence type="ECO:0000256" key="1">
    <source>
        <dbReference type="ARBA" id="ARBA00012493"/>
    </source>
</evidence>
<dbReference type="EC" id="2.7.7.49" evidence="1"/>
<dbReference type="Gene3D" id="1.10.340.70">
    <property type="match status" value="1"/>
</dbReference>
<organism evidence="5 6">
    <name type="scientific">Loxostege sticticalis</name>
    <name type="common">Beet webworm moth</name>
    <dbReference type="NCBI Taxonomy" id="481309"/>
    <lineage>
        <taxon>Eukaryota</taxon>
        <taxon>Metazoa</taxon>
        <taxon>Ecdysozoa</taxon>
        <taxon>Arthropoda</taxon>
        <taxon>Hexapoda</taxon>
        <taxon>Insecta</taxon>
        <taxon>Pterygota</taxon>
        <taxon>Neoptera</taxon>
        <taxon>Endopterygota</taxon>
        <taxon>Lepidoptera</taxon>
        <taxon>Glossata</taxon>
        <taxon>Ditrysia</taxon>
        <taxon>Pyraloidea</taxon>
        <taxon>Crambidae</taxon>
        <taxon>Pyraustinae</taxon>
        <taxon>Loxostege</taxon>
    </lineage>
</organism>
<feature type="coiled-coil region" evidence="2">
    <location>
        <begin position="285"/>
        <end position="319"/>
    </location>
</feature>